<evidence type="ECO:0000256" key="2">
    <source>
        <dbReference type="ARBA" id="ARBA00022963"/>
    </source>
</evidence>
<keyword evidence="2 4" id="KW-0442">Lipid degradation</keyword>
<dbReference type="Pfam" id="PF01734">
    <property type="entry name" value="Patatin"/>
    <property type="match status" value="1"/>
</dbReference>
<accession>A0A4Y8AU34</accession>
<dbReference type="GO" id="GO:0016787">
    <property type="term" value="F:hydrolase activity"/>
    <property type="evidence" value="ECO:0007669"/>
    <property type="project" value="UniProtKB-UniRule"/>
</dbReference>
<dbReference type="RefSeq" id="WP_134247739.1">
    <property type="nucleotide sequence ID" value="NZ_SNQI01000002.1"/>
</dbReference>
<dbReference type="GO" id="GO:0016042">
    <property type="term" value="P:lipid catabolic process"/>
    <property type="evidence" value="ECO:0007669"/>
    <property type="project" value="UniProtKB-UniRule"/>
</dbReference>
<dbReference type="InterPro" id="IPR016035">
    <property type="entry name" value="Acyl_Trfase/lysoPLipase"/>
</dbReference>
<name>A0A4Y8AU34_9FLAO</name>
<evidence type="ECO:0000313" key="6">
    <source>
        <dbReference type="EMBL" id="TEW75369.1"/>
    </source>
</evidence>
<dbReference type="PROSITE" id="PS51635">
    <property type="entry name" value="PNPLA"/>
    <property type="match status" value="1"/>
</dbReference>
<dbReference type="SUPFAM" id="SSF52151">
    <property type="entry name" value="FabD/lysophospholipase-like"/>
    <property type="match status" value="1"/>
</dbReference>
<proteinExistence type="predicted"/>
<feature type="short sequence motif" description="GXGXXG" evidence="4">
    <location>
        <begin position="9"/>
        <end position="14"/>
    </location>
</feature>
<evidence type="ECO:0000313" key="7">
    <source>
        <dbReference type="Proteomes" id="UP000298517"/>
    </source>
</evidence>
<feature type="short sequence motif" description="GXSXG" evidence="4">
    <location>
        <begin position="36"/>
        <end position="40"/>
    </location>
</feature>
<feature type="domain" description="PNPLA" evidence="5">
    <location>
        <begin position="5"/>
        <end position="163"/>
    </location>
</feature>
<dbReference type="InterPro" id="IPR002641">
    <property type="entry name" value="PNPLA_dom"/>
</dbReference>
<keyword evidence="3 4" id="KW-0443">Lipid metabolism</keyword>
<dbReference type="PANTHER" id="PTHR14226:SF29">
    <property type="entry name" value="NEUROPATHY TARGET ESTERASE SWS"/>
    <property type="match status" value="1"/>
</dbReference>
<dbReference type="InterPro" id="IPR050301">
    <property type="entry name" value="NTE"/>
</dbReference>
<evidence type="ECO:0000256" key="1">
    <source>
        <dbReference type="ARBA" id="ARBA00022801"/>
    </source>
</evidence>
<dbReference type="EMBL" id="SNQI01000002">
    <property type="protein sequence ID" value="TEW75369.1"/>
    <property type="molecule type" value="Genomic_DNA"/>
</dbReference>
<dbReference type="PANTHER" id="PTHR14226">
    <property type="entry name" value="NEUROPATHY TARGET ESTERASE/SWISS CHEESE D.MELANOGASTER"/>
    <property type="match status" value="1"/>
</dbReference>
<dbReference type="AlphaFoldDB" id="A0A4Y8AU34"/>
<comment type="caution">
    <text evidence="6">The sequence shown here is derived from an EMBL/GenBank/DDBJ whole genome shotgun (WGS) entry which is preliminary data.</text>
</comment>
<keyword evidence="7" id="KW-1185">Reference proteome</keyword>
<feature type="active site" description="Proton acceptor" evidence="4">
    <location>
        <position position="150"/>
    </location>
</feature>
<dbReference type="Gene3D" id="3.40.1090.10">
    <property type="entry name" value="Cytosolic phospholipase A2 catalytic domain"/>
    <property type="match status" value="2"/>
</dbReference>
<reference evidence="6 7" key="1">
    <citation type="journal article" date="2011" name="J. Microbiol.">
        <title>Gramella jeungdoensis sp. nov., isolated from a solar saltern in Korea.</title>
        <authorList>
            <person name="Joung Y."/>
            <person name="Kim H."/>
            <person name="Jang T."/>
            <person name="Ahn T.S."/>
            <person name="Joh K."/>
        </authorList>
    </citation>
    <scope>NUCLEOTIDE SEQUENCE [LARGE SCALE GENOMIC DNA]</scope>
    <source>
        <strain evidence="6 7">KCTC 23123</strain>
    </source>
</reference>
<evidence type="ECO:0000256" key="3">
    <source>
        <dbReference type="ARBA" id="ARBA00023098"/>
    </source>
</evidence>
<sequence>MNIGLVLSGGGVRGIAHIGAIQALEENSIKPNYIAGTSAGAIVGALYASGYSCNKMMQFFNNVQIFSLSKYAINKPGFIDTEKFYNDFKSYFPTDNFDNLNKKLFVTATNLLSGQLKVFSKGELIKPILASAAFPGVFTPVKINEEYYIDGGVLNNFPVDLISSYCNKIIGVYVNSYNTINGNTLKHSYNVIERALKIKSAHDSIKKFKACNLIISPKDLNNYSTFYMTNFEEIFKLGYESTIKVLESEQGIRFLKSNFELQ</sequence>
<evidence type="ECO:0000259" key="5">
    <source>
        <dbReference type="PROSITE" id="PS51635"/>
    </source>
</evidence>
<dbReference type="Proteomes" id="UP000298517">
    <property type="component" value="Unassembled WGS sequence"/>
</dbReference>
<feature type="short sequence motif" description="DGA/G" evidence="4">
    <location>
        <begin position="150"/>
        <end position="152"/>
    </location>
</feature>
<dbReference type="OrthoDB" id="9770965at2"/>
<gene>
    <name evidence="6" type="ORF">E2488_07610</name>
</gene>
<evidence type="ECO:0000256" key="4">
    <source>
        <dbReference type="PROSITE-ProRule" id="PRU01161"/>
    </source>
</evidence>
<protein>
    <submittedName>
        <fullName evidence="6">Patatin</fullName>
    </submittedName>
</protein>
<feature type="active site" description="Nucleophile" evidence="4">
    <location>
        <position position="38"/>
    </location>
</feature>
<dbReference type="CDD" id="cd07205">
    <property type="entry name" value="Pat_PNPLA6_PNPLA7_NTE1_like"/>
    <property type="match status" value="1"/>
</dbReference>
<keyword evidence="1 4" id="KW-0378">Hydrolase</keyword>
<organism evidence="6 7">
    <name type="scientific">Gramella jeungdoensis</name>
    <dbReference type="NCBI Taxonomy" id="708091"/>
    <lineage>
        <taxon>Bacteria</taxon>
        <taxon>Pseudomonadati</taxon>
        <taxon>Bacteroidota</taxon>
        <taxon>Flavobacteriia</taxon>
        <taxon>Flavobacteriales</taxon>
        <taxon>Flavobacteriaceae</taxon>
        <taxon>Christiangramia</taxon>
    </lineage>
</organism>